<reference evidence="1" key="1">
    <citation type="submission" date="2022-07" db="EMBL/GenBank/DDBJ databases">
        <authorList>
            <person name="Wu T."/>
        </authorList>
    </citation>
    <scope>NUCLEOTIDE SEQUENCE</scope>
    <source>
        <strain evidence="1">SD-1</strain>
    </source>
</reference>
<accession>A0AAX3EQY1</accession>
<gene>
    <name evidence="1" type="ORF">NL394_10800</name>
</gene>
<dbReference type="RefSeq" id="WP_242703096.1">
    <property type="nucleotide sequence ID" value="NZ_CP014574.1"/>
</dbReference>
<dbReference type="Proteomes" id="UP001163293">
    <property type="component" value="Chromosome"/>
</dbReference>
<keyword evidence="1" id="KW-0808">Transferase</keyword>
<dbReference type="EMBL" id="CP101185">
    <property type="protein sequence ID" value="UYV99654.1"/>
    <property type="molecule type" value="Genomic_DNA"/>
</dbReference>
<organism evidence="1 2">
    <name type="scientific">Paenarthrobacter ureafaciens</name>
    <dbReference type="NCBI Taxonomy" id="37931"/>
    <lineage>
        <taxon>Bacteria</taxon>
        <taxon>Bacillati</taxon>
        <taxon>Actinomycetota</taxon>
        <taxon>Actinomycetes</taxon>
        <taxon>Micrococcales</taxon>
        <taxon>Micrococcaceae</taxon>
        <taxon>Paenarthrobacter</taxon>
    </lineage>
</organism>
<dbReference type="GeneID" id="79885290"/>
<dbReference type="GO" id="GO:0016740">
    <property type="term" value="F:transferase activity"/>
    <property type="evidence" value="ECO:0007669"/>
    <property type="project" value="UniProtKB-KW"/>
</dbReference>
<evidence type="ECO:0000313" key="1">
    <source>
        <dbReference type="EMBL" id="UYV99654.1"/>
    </source>
</evidence>
<protein>
    <submittedName>
        <fullName evidence="1">Rhamnosyl transferase</fullName>
    </submittedName>
</protein>
<dbReference type="Pfam" id="PF11316">
    <property type="entry name" value="Rhamno_transf"/>
    <property type="match status" value="1"/>
</dbReference>
<keyword evidence="2" id="KW-1185">Reference proteome</keyword>
<dbReference type="InterPro" id="IPR021466">
    <property type="entry name" value="Put_rhamnosyl_transferase"/>
</dbReference>
<dbReference type="AlphaFoldDB" id="A0AAX3EQY1"/>
<name>A0AAX3EQY1_PAEUR</name>
<evidence type="ECO:0000313" key="2">
    <source>
        <dbReference type="Proteomes" id="UP001163293"/>
    </source>
</evidence>
<sequence length="312" mass="35122">MSSHAASGQSVMTTHVILTRFNLPSKGFESLVRAQDGWLKERINLFERYCLPSVQRQTNRDFDWIIYFDPESPEWLLRRIEELNAKNTFRPIFRTEVSPEELLSDIKETVSSHRPLLLTTNLDNDDALSCDFVQRVQDAATVSSATAIYLATGVVKSRDAVYLRRDTRNAFCSVSAPWPAALTCWAAWHNQLGRSLDVRTLRGDPAWLQVIHEHNVSNRIRGRRVSPAPFRTAFPGLLADIPAPDRRDILRDRLYGSPARALREGLRATAKTATIAVLGTEGIDRVKTLMASATKTLSMVQGPRQRPIGKSK</sequence>
<proteinExistence type="predicted"/>